<reference evidence="3" key="1">
    <citation type="journal article" date="2019" name="Int. J. Syst. Evol. Microbiol.">
        <title>The Global Catalogue of Microorganisms (GCM) 10K type strain sequencing project: providing services to taxonomists for standard genome sequencing and annotation.</title>
        <authorList>
            <consortium name="The Broad Institute Genomics Platform"/>
            <consortium name="The Broad Institute Genome Sequencing Center for Infectious Disease"/>
            <person name="Wu L."/>
            <person name="Ma J."/>
        </authorList>
    </citation>
    <scope>NUCLEOTIDE SEQUENCE [LARGE SCALE GENOMIC DNA]</scope>
    <source>
        <strain evidence="3">NBRC 108728</strain>
    </source>
</reference>
<evidence type="ECO:0000313" key="2">
    <source>
        <dbReference type="EMBL" id="BDZ49250.1"/>
    </source>
</evidence>
<keyword evidence="1" id="KW-0812">Transmembrane</keyword>
<evidence type="ECO:0000256" key="1">
    <source>
        <dbReference type="SAM" id="Phobius"/>
    </source>
</evidence>
<keyword evidence="1" id="KW-1133">Transmembrane helix</keyword>
<keyword evidence="1" id="KW-0472">Membrane</keyword>
<accession>A0ABN6XZY7</accession>
<proteinExistence type="predicted"/>
<evidence type="ECO:0008006" key="4">
    <source>
        <dbReference type="Google" id="ProtNLM"/>
    </source>
</evidence>
<dbReference type="RefSeq" id="WP_286346082.1">
    <property type="nucleotide sequence ID" value="NZ_AP027732.1"/>
</dbReference>
<sequence>MSELERHYRASIRCYSARWRRVHGEALLDTLLQVAEAEGRARPTGRELRNIVRMGLRQRALTAAPFFFFVIAALGGLGLLLAWHAGIQSTLVFSVPAIPAHPEGQLYTTPSLPVVRSVWVGLGGAAMFVVAAGLGVVLLRRNHRAVKTPRLDDAD</sequence>
<organism evidence="2 3">
    <name type="scientific">Frondihabitans sucicola</name>
    <dbReference type="NCBI Taxonomy" id="1268041"/>
    <lineage>
        <taxon>Bacteria</taxon>
        <taxon>Bacillati</taxon>
        <taxon>Actinomycetota</taxon>
        <taxon>Actinomycetes</taxon>
        <taxon>Micrococcales</taxon>
        <taxon>Microbacteriaceae</taxon>
        <taxon>Frondihabitans</taxon>
    </lineage>
</organism>
<dbReference type="EMBL" id="AP027732">
    <property type="protein sequence ID" value="BDZ49250.1"/>
    <property type="molecule type" value="Genomic_DNA"/>
</dbReference>
<evidence type="ECO:0000313" key="3">
    <source>
        <dbReference type="Proteomes" id="UP001321486"/>
    </source>
</evidence>
<keyword evidence="3" id="KW-1185">Reference proteome</keyword>
<name>A0ABN6XZY7_9MICO</name>
<protein>
    <recommendedName>
        <fullName evidence="4">DUF1700 domain-containing protein</fullName>
    </recommendedName>
</protein>
<feature type="transmembrane region" description="Helical" evidence="1">
    <location>
        <begin position="60"/>
        <end position="83"/>
    </location>
</feature>
<gene>
    <name evidence="2" type="ORF">GCM10025867_14910</name>
</gene>
<feature type="transmembrane region" description="Helical" evidence="1">
    <location>
        <begin position="118"/>
        <end position="139"/>
    </location>
</feature>
<dbReference type="Proteomes" id="UP001321486">
    <property type="component" value="Chromosome"/>
</dbReference>